<sequence>MSCWTLGVANLCWYHVRLIGCFALLISLFVFTFVAPAKFVDFRYRRLKLLGSGAAKWMFFIWNIFVRVYPKLVVTGCRLLVLLGSSA</sequence>
<feature type="transmembrane region" description="Helical" evidence="1">
    <location>
        <begin position="47"/>
        <end position="65"/>
    </location>
</feature>
<accession>A0A7N0V6K2</accession>
<keyword evidence="3" id="KW-1185">Reference proteome</keyword>
<evidence type="ECO:0000313" key="3">
    <source>
        <dbReference type="Proteomes" id="UP000594263"/>
    </source>
</evidence>
<feature type="transmembrane region" description="Helical" evidence="1">
    <location>
        <begin position="14"/>
        <end position="35"/>
    </location>
</feature>
<protein>
    <submittedName>
        <fullName evidence="2">Uncharacterized protein</fullName>
    </submittedName>
</protein>
<dbReference type="Gramene" id="Kaladp0195s0008.1.v1.1">
    <property type="protein sequence ID" value="Kaladp0195s0008.1.v1.1.CDS.1"/>
    <property type="gene ID" value="Kaladp0195s0008.v1.1"/>
</dbReference>
<organism evidence="2 3">
    <name type="scientific">Kalanchoe fedtschenkoi</name>
    <name type="common">Lavender scallops</name>
    <name type="synonym">South American air plant</name>
    <dbReference type="NCBI Taxonomy" id="63787"/>
    <lineage>
        <taxon>Eukaryota</taxon>
        <taxon>Viridiplantae</taxon>
        <taxon>Streptophyta</taxon>
        <taxon>Embryophyta</taxon>
        <taxon>Tracheophyta</taxon>
        <taxon>Spermatophyta</taxon>
        <taxon>Magnoliopsida</taxon>
        <taxon>eudicotyledons</taxon>
        <taxon>Gunneridae</taxon>
        <taxon>Pentapetalae</taxon>
        <taxon>Saxifragales</taxon>
        <taxon>Crassulaceae</taxon>
        <taxon>Kalanchoe</taxon>
    </lineage>
</organism>
<evidence type="ECO:0000313" key="2">
    <source>
        <dbReference type="EnsemblPlants" id="Kaladp0195s0008.1.v1.1.CDS.1"/>
    </source>
</evidence>
<name>A0A7N0V6K2_KALFE</name>
<keyword evidence="1" id="KW-1133">Transmembrane helix</keyword>
<dbReference type="Proteomes" id="UP000594263">
    <property type="component" value="Unplaced"/>
</dbReference>
<keyword evidence="1" id="KW-0812">Transmembrane</keyword>
<evidence type="ECO:0000256" key="1">
    <source>
        <dbReference type="SAM" id="Phobius"/>
    </source>
</evidence>
<keyword evidence="1" id="KW-0472">Membrane</keyword>
<dbReference type="AlphaFoldDB" id="A0A7N0V6K2"/>
<reference evidence="2" key="1">
    <citation type="submission" date="2021-01" db="UniProtKB">
        <authorList>
            <consortium name="EnsemblPlants"/>
        </authorList>
    </citation>
    <scope>IDENTIFICATION</scope>
</reference>
<dbReference type="EnsemblPlants" id="Kaladp0195s0008.1.v1.1">
    <property type="protein sequence ID" value="Kaladp0195s0008.1.v1.1.CDS.1"/>
    <property type="gene ID" value="Kaladp0195s0008.v1.1"/>
</dbReference>
<proteinExistence type="predicted"/>